<gene>
    <name evidence="7" type="ORF">URODEC1_LOCUS104538</name>
</gene>
<keyword evidence="5" id="KW-0469">Meiosis</keyword>
<evidence type="ECO:0000256" key="3">
    <source>
        <dbReference type="ARBA" id="ARBA00022454"/>
    </source>
</evidence>
<dbReference type="InterPro" id="IPR054722">
    <property type="entry name" value="PolX-like_BBD"/>
</dbReference>
<sequence length="661" mass="75272">MQVMSAETQEAESVEKEPLLPTRNLLRIAIYNISYIRGLFHEKYFSDKSVPALEMKIKKLMPMDAESRRLIDWMEKGVYDALQKKYLKTLLFCICEKEEGPMIEEYAFSFSYPNTGTEEVVMNMSRTGSKKSSTTFTSYALEVTPDEMRSSACKMIRTLVSLMRTLDPMPEERTILMKLLYYDDVTPEDYEPPFFKGCADNEAINIWNKNPLKMEVGNVNSKHLVALKGVLDQCDDNNVNSGDDGMSVGNESNHDDDFSDSEVRPFEADYYIVPLNDNTQDAAREEESDALPMDSVTIAKPQGKWNGNSCKYAVQRFNDTMVREQDGYVKNLARKRFGKFVIYSEATKKELETENILEGNESRQKAIDTNAKNDKYRSKDMQGAVGCILCTNPTAKNYWSLDSGASNHICGKNKWFTNSRPIPQDKEDYFLNAAKKKLQLSEMGDIMSQKVRLYNVFLSDDLEANELYVSIGQLIGEGYVVMIDKGEVTIRMARNFNHIVGKGSLDRDTMAYILEFFNGSVLERDEGHSEGSQGEEYEMAEGQWVLDSGCHHHITTDESFLKKKRRLKRKRELHVAGCGSLTCKFKGDVEKVGIRLKNAYLCKGSKRNLISVSQLDVLGYNFLFSGDHCEIKYKDEKALVGIAHVDSGDLNYYVEFLHSKE</sequence>
<accession>A0ABC9FDL0</accession>
<dbReference type="Proteomes" id="UP001497457">
    <property type="component" value="Chromosome 6rd"/>
</dbReference>
<dbReference type="GO" id="GO:0000228">
    <property type="term" value="C:nuclear chromosome"/>
    <property type="evidence" value="ECO:0007669"/>
    <property type="project" value="UniProtKB-ARBA"/>
</dbReference>
<feature type="domain" description="HORMA" evidence="6">
    <location>
        <begin position="16"/>
        <end position="230"/>
    </location>
</feature>
<dbReference type="SUPFAM" id="SSF56019">
    <property type="entry name" value="The spindle assembly checkpoint protein mad2"/>
    <property type="match status" value="1"/>
</dbReference>
<evidence type="ECO:0000256" key="5">
    <source>
        <dbReference type="ARBA" id="ARBA00023254"/>
    </source>
</evidence>
<dbReference type="PANTHER" id="PTHR48225">
    <property type="entry name" value="HORMA DOMAIN-CONTAINING PROTEIN 1"/>
    <property type="match status" value="1"/>
</dbReference>
<dbReference type="Pfam" id="PF22936">
    <property type="entry name" value="Pol_BBD"/>
    <property type="match status" value="2"/>
</dbReference>
<organism evidence="7 8">
    <name type="scientific">Urochloa decumbens</name>
    <dbReference type="NCBI Taxonomy" id="240449"/>
    <lineage>
        <taxon>Eukaryota</taxon>
        <taxon>Viridiplantae</taxon>
        <taxon>Streptophyta</taxon>
        <taxon>Embryophyta</taxon>
        <taxon>Tracheophyta</taxon>
        <taxon>Spermatophyta</taxon>
        <taxon>Magnoliopsida</taxon>
        <taxon>Liliopsida</taxon>
        <taxon>Poales</taxon>
        <taxon>Poaceae</taxon>
        <taxon>PACMAD clade</taxon>
        <taxon>Panicoideae</taxon>
        <taxon>Panicodae</taxon>
        <taxon>Paniceae</taxon>
        <taxon>Melinidinae</taxon>
        <taxon>Urochloa</taxon>
    </lineage>
</organism>
<dbReference type="InterPro" id="IPR051294">
    <property type="entry name" value="HORMA_MeioticProgression"/>
</dbReference>
<reference evidence="8" key="1">
    <citation type="submission" date="2024-06" db="EMBL/GenBank/DDBJ databases">
        <authorList>
            <person name="Ryan C."/>
        </authorList>
    </citation>
    <scope>NUCLEOTIDE SEQUENCE [LARGE SCALE GENOMIC DNA]</scope>
</reference>
<dbReference type="InterPro" id="IPR003511">
    <property type="entry name" value="HORMA_dom"/>
</dbReference>
<comment type="subcellular location">
    <subcellularLocation>
        <location evidence="2">Chromosome</location>
    </subcellularLocation>
    <subcellularLocation>
        <location evidence="1">Nucleus</location>
    </subcellularLocation>
</comment>
<protein>
    <recommendedName>
        <fullName evidence="6">HORMA domain-containing protein</fullName>
    </recommendedName>
</protein>
<name>A0ABC9FDL0_9POAL</name>
<dbReference type="GO" id="GO:0007129">
    <property type="term" value="P:homologous chromosome pairing at meiosis"/>
    <property type="evidence" value="ECO:0007669"/>
    <property type="project" value="UniProtKB-ARBA"/>
</dbReference>
<reference evidence="7 8" key="2">
    <citation type="submission" date="2024-10" db="EMBL/GenBank/DDBJ databases">
        <authorList>
            <person name="Ryan C."/>
        </authorList>
    </citation>
    <scope>NUCLEOTIDE SEQUENCE [LARGE SCALE GENOMIC DNA]</scope>
</reference>
<evidence type="ECO:0000256" key="4">
    <source>
        <dbReference type="ARBA" id="ARBA00023242"/>
    </source>
</evidence>
<dbReference type="InterPro" id="IPR036570">
    <property type="entry name" value="HORMA_dom_sf"/>
</dbReference>
<evidence type="ECO:0000256" key="2">
    <source>
        <dbReference type="ARBA" id="ARBA00004286"/>
    </source>
</evidence>
<dbReference type="EMBL" id="OZ075116">
    <property type="protein sequence ID" value="CAL5073327.1"/>
    <property type="molecule type" value="Genomic_DNA"/>
</dbReference>
<dbReference type="FunFam" id="3.30.900.10:FF:000009">
    <property type="entry name" value="Meiosis-specific protein ASY2"/>
    <property type="match status" value="1"/>
</dbReference>
<keyword evidence="4" id="KW-0539">Nucleus</keyword>
<keyword evidence="8" id="KW-1185">Reference proteome</keyword>
<evidence type="ECO:0000313" key="8">
    <source>
        <dbReference type="Proteomes" id="UP001497457"/>
    </source>
</evidence>
<evidence type="ECO:0000259" key="6">
    <source>
        <dbReference type="PROSITE" id="PS50815"/>
    </source>
</evidence>
<dbReference type="AlphaFoldDB" id="A0ABC9FDL0"/>
<keyword evidence="3" id="KW-0158">Chromosome</keyword>
<proteinExistence type="predicted"/>
<dbReference type="Gene3D" id="3.30.900.10">
    <property type="entry name" value="HORMA domain"/>
    <property type="match status" value="1"/>
</dbReference>
<evidence type="ECO:0000256" key="1">
    <source>
        <dbReference type="ARBA" id="ARBA00004123"/>
    </source>
</evidence>
<dbReference type="PANTHER" id="PTHR48225:SF7">
    <property type="entry name" value="MEIOSIS-SPECIFIC PROTEIN HOP1"/>
    <property type="match status" value="1"/>
</dbReference>
<evidence type="ECO:0000313" key="7">
    <source>
        <dbReference type="EMBL" id="CAL5073327.1"/>
    </source>
</evidence>
<dbReference type="PROSITE" id="PS50815">
    <property type="entry name" value="HORMA"/>
    <property type="match status" value="1"/>
</dbReference>
<dbReference type="Pfam" id="PF02301">
    <property type="entry name" value="HORMA"/>
    <property type="match status" value="1"/>
</dbReference>